<feature type="chain" id="PRO_5042126063" description="NB-ARC domain-containing protein" evidence="5">
    <location>
        <begin position="18"/>
        <end position="1409"/>
    </location>
</feature>
<evidence type="ECO:0000256" key="2">
    <source>
        <dbReference type="ARBA" id="ARBA00022821"/>
    </source>
</evidence>
<feature type="domain" description="Disease resistance protein At4g27190-like leucine-rich repeats" evidence="7">
    <location>
        <begin position="887"/>
        <end position="939"/>
    </location>
</feature>
<organism evidence="8 9">
    <name type="scientific">Ambrosia artemisiifolia</name>
    <name type="common">Common ragweed</name>
    <dbReference type="NCBI Taxonomy" id="4212"/>
    <lineage>
        <taxon>Eukaryota</taxon>
        <taxon>Viridiplantae</taxon>
        <taxon>Streptophyta</taxon>
        <taxon>Embryophyta</taxon>
        <taxon>Tracheophyta</taxon>
        <taxon>Spermatophyta</taxon>
        <taxon>Magnoliopsida</taxon>
        <taxon>eudicotyledons</taxon>
        <taxon>Gunneridae</taxon>
        <taxon>Pentapetalae</taxon>
        <taxon>asterids</taxon>
        <taxon>campanulids</taxon>
        <taxon>Asterales</taxon>
        <taxon>Asteraceae</taxon>
        <taxon>Asteroideae</taxon>
        <taxon>Heliantheae alliance</taxon>
        <taxon>Heliantheae</taxon>
        <taxon>Ambrosia</taxon>
    </lineage>
</organism>
<dbReference type="PANTHER" id="PTHR33463">
    <property type="entry name" value="NB-ARC DOMAIN-CONTAINING PROTEIN-RELATED"/>
    <property type="match status" value="1"/>
</dbReference>
<evidence type="ECO:0000259" key="6">
    <source>
        <dbReference type="Pfam" id="PF00931"/>
    </source>
</evidence>
<feature type="coiled-coil region" evidence="3">
    <location>
        <begin position="163"/>
        <end position="190"/>
    </location>
</feature>
<feature type="non-terminal residue" evidence="8">
    <location>
        <position position="1409"/>
    </location>
</feature>
<dbReference type="PANTHER" id="PTHR33463:SF222">
    <property type="entry name" value="NB-ARC-RELATED"/>
    <property type="match status" value="1"/>
</dbReference>
<dbReference type="InterPro" id="IPR057135">
    <property type="entry name" value="At4g27190-like_LRR"/>
</dbReference>
<dbReference type="Pfam" id="PF00931">
    <property type="entry name" value="NB-ARC"/>
    <property type="match status" value="1"/>
</dbReference>
<evidence type="ECO:0000313" key="8">
    <source>
        <dbReference type="EMBL" id="KAI7744911.1"/>
    </source>
</evidence>
<dbReference type="PRINTS" id="PR00364">
    <property type="entry name" value="DISEASERSIST"/>
</dbReference>
<dbReference type="InterPro" id="IPR027417">
    <property type="entry name" value="P-loop_NTPase"/>
</dbReference>
<comment type="caution">
    <text evidence="8">The sequence shown here is derived from an EMBL/GenBank/DDBJ whole genome shotgun (WGS) entry which is preliminary data.</text>
</comment>
<feature type="region of interest" description="Disordered" evidence="4">
    <location>
        <begin position="1347"/>
        <end position="1377"/>
    </location>
</feature>
<feature type="domain" description="Disease resistance protein At4g27190-like leucine-rich repeats" evidence="7">
    <location>
        <begin position="389"/>
        <end position="445"/>
    </location>
</feature>
<dbReference type="GO" id="GO:0043531">
    <property type="term" value="F:ADP binding"/>
    <property type="evidence" value="ECO:0007669"/>
    <property type="project" value="InterPro"/>
</dbReference>
<name>A0AAD5GLR9_AMBAR</name>
<dbReference type="Pfam" id="PF23247">
    <property type="entry name" value="LRR_RPS2"/>
    <property type="match status" value="6"/>
</dbReference>
<keyword evidence="9" id="KW-1185">Reference proteome</keyword>
<feature type="signal peptide" evidence="5">
    <location>
        <begin position="1"/>
        <end position="17"/>
    </location>
</feature>
<reference evidence="8" key="1">
    <citation type="submission" date="2022-06" db="EMBL/GenBank/DDBJ databases">
        <title>Uncovering the hologenomic basis of an extraordinary plant invasion.</title>
        <authorList>
            <person name="Bieker V.C."/>
            <person name="Martin M.D."/>
            <person name="Gilbert T."/>
            <person name="Hodgins K."/>
            <person name="Battlay P."/>
            <person name="Petersen B."/>
            <person name="Wilson J."/>
        </authorList>
    </citation>
    <scope>NUCLEOTIDE SEQUENCE</scope>
    <source>
        <strain evidence="8">AA19_3_7</strain>
        <tissue evidence="8">Leaf</tissue>
    </source>
</reference>
<evidence type="ECO:0000313" key="9">
    <source>
        <dbReference type="Proteomes" id="UP001206925"/>
    </source>
</evidence>
<feature type="domain" description="Disease resistance protein At4g27190-like leucine-rich repeats" evidence="7">
    <location>
        <begin position="957"/>
        <end position="1055"/>
    </location>
</feature>
<protein>
    <recommendedName>
        <fullName evidence="10">NB-ARC domain-containing protein</fullName>
    </recommendedName>
</protein>
<feature type="domain" description="NB-ARC" evidence="6">
    <location>
        <begin position="100"/>
        <end position="198"/>
    </location>
</feature>
<dbReference type="InterPro" id="IPR032675">
    <property type="entry name" value="LRR_dom_sf"/>
</dbReference>
<feature type="coiled-coil region" evidence="3">
    <location>
        <begin position="36"/>
        <end position="63"/>
    </location>
</feature>
<keyword evidence="3" id="KW-0175">Coiled coil</keyword>
<dbReference type="Gene3D" id="3.40.50.300">
    <property type="entry name" value="P-loop containing nucleotide triphosphate hydrolases"/>
    <property type="match status" value="1"/>
</dbReference>
<dbReference type="SUPFAM" id="SSF52540">
    <property type="entry name" value="P-loop containing nucleoside triphosphate hydrolases"/>
    <property type="match status" value="1"/>
</dbReference>
<dbReference type="Gene3D" id="3.80.10.10">
    <property type="entry name" value="Ribonuclease Inhibitor"/>
    <property type="match status" value="4"/>
</dbReference>
<dbReference type="InterPro" id="IPR002182">
    <property type="entry name" value="NB-ARC"/>
</dbReference>
<evidence type="ECO:0000256" key="4">
    <source>
        <dbReference type="SAM" id="MobiDB-lite"/>
    </source>
</evidence>
<comment type="similarity">
    <text evidence="1">Belongs to the disease resistance NB-LRR family.</text>
</comment>
<feature type="domain" description="Disease resistance protein At4g27190-like leucine-rich repeats" evidence="7">
    <location>
        <begin position="527"/>
        <end position="675"/>
    </location>
</feature>
<evidence type="ECO:0008006" key="10">
    <source>
        <dbReference type="Google" id="ProtNLM"/>
    </source>
</evidence>
<dbReference type="InterPro" id="IPR050905">
    <property type="entry name" value="Plant_NBS-LRR"/>
</dbReference>
<gene>
    <name evidence="8" type="ORF">M8C21_016651</name>
</gene>
<feature type="domain" description="Disease resistance protein At4g27190-like leucine-rich repeats" evidence="7">
    <location>
        <begin position="762"/>
        <end position="853"/>
    </location>
</feature>
<evidence type="ECO:0000256" key="5">
    <source>
        <dbReference type="SAM" id="SignalP"/>
    </source>
</evidence>
<proteinExistence type="inferred from homology"/>
<evidence type="ECO:0000256" key="1">
    <source>
        <dbReference type="ARBA" id="ARBA00008894"/>
    </source>
</evidence>
<keyword evidence="5" id="KW-0732">Signal</keyword>
<keyword evidence="2" id="KW-0611">Plant defense</keyword>
<evidence type="ECO:0000256" key="3">
    <source>
        <dbReference type="SAM" id="Coils"/>
    </source>
</evidence>
<evidence type="ECO:0000259" key="7">
    <source>
        <dbReference type="Pfam" id="PF23247"/>
    </source>
</evidence>
<sequence>FWRMDLVSLVITPVVESLLVPVKKHLGFLVSSTKHVKDMEEKMHQLKLSEKDIQNNLDEANEKKYKLPLAVIASTSAGPSTSTPDGTQNNFKSRQLIYNAALKFLQPTNESHKMIALCGMGGVGKTTMMEQLLKEVQALSNVFDRVVKVVIGESTSLIALQRAIAININKEDLKEEAEDARADLLRTIFEGMANQVFLLSGMFPDDFDIRIEDLVRYGWGLKLFTKVHTLREARRRTLVCVNNLIRANLLIESECMGCVKMHDLVRAFALSNFTKVKQASIVNHDNMSGYQPIESYERILLKCTDANCDELEILSRELFALELEFFENKAQPKKVSFEKLERFRISIGCRLVELEDDKKYSFKNTIKCVGDCNELLEINELFEKTEELDLQVNEMNHLENIVSTHHSFSNLKVLHVSDCEELTYLFTVSMVSGLKNLERLKISKCPVMRTLVDEDCTVGVIRFPKLNFMYLKKLQNMVSLCRTVIELPELVELKLRILPNFTSISPDSSNPGGIQSLLNKEVVIPKLEKLEIDGMEKLKQIWPCQIPTVEKNNVSMLRIISIRSCDSLTNIFPDNPLPMLNNLEELTVVWCGSIEVIFNIDFENVSEMEGHVSRLRSIKVEDLKNLTEIWRMRGVNNSNILINGFQGVQSITITDCKRFKDIFTPVTTNFDLRALINYSPIEWNVKSEVDDYTCHHLKHLKLSRDKKVEVVFDMDRQLATIQPQQLLPYLYLESINLARLEEMSHVWKCHNWNKFLIPQHQPLQFPFQNLTDIKLQYCHKIKYLFSPLMAKYLSNLKTVNIYDCNGIEEVISRRDDEHEENTTSTSVYQDTTLFPHLDTLHIKLLENLKSVDDGDTRCRSDQLSSNITNTIHDDFQSGQVISASWSLCQYFRTISVEQCDALSSLIPWYAVGQMKKLQELDIKDCSSMTEVFECESINNVDEGGAPLRNVTIVVPQLSNLKSLSISRCDRLPHIFTFSTVGTLHHLKELKVKNCQAMQVIVKQENGTSSDCVALPLLETLELDDLPNLKGFFLGMNAFRWPSLDKVLIEDCPELMMFTSGQSTTPKLKYIQTSVGKYSPDCGLNYHGTINQTTFPPSDPTISKGMPYTFHNLIEINIKWEDVGKTIFPSHALPQLQKLQQIHLFKCTRVEEVFEVVASEGTNGSGFNESQTVVQIPNLTQVDLRGLWDLKYLWKSNKWMVLEFPNLTTLSIYRCNSLEHVFTCSMVGSLVQLQDLNISGCKNIEVIVKKEEEKECDAKVSDIMLPRLNSLNLKYLPSFKGFCLGKEAFSLPLLETLEIESCSALTVFTNGHVSTPELKVIYTDFELYYVNTDINSFIKTKQEEKLWYSDEDEDEDGEDEDGEEVDEDGEDRDRDGGAKDVCGLKAGAIYSSFAVAEPELVSFFIHLSSW</sequence>
<feature type="domain" description="Disease resistance protein At4g27190-like leucine-rich repeats" evidence="7">
    <location>
        <begin position="1108"/>
        <end position="1241"/>
    </location>
</feature>
<accession>A0AAD5GLR9</accession>
<dbReference type="EMBL" id="JAMZMK010007418">
    <property type="protein sequence ID" value="KAI7744911.1"/>
    <property type="molecule type" value="Genomic_DNA"/>
</dbReference>
<dbReference type="SUPFAM" id="SSF52047">
    <property type="entry name" value="RNI-like"/>
    <property type="match status" value="4"/>
</dbReference>
<dbReference type="Proteomes" id="UP001206925">
    <property type="component" value="Unassembled WGS sequence"/>
</dbReference>
<feature type="compositionally biased region" description="Acidic residues" evidence="4">
    <location>
        <begin position="1348"/>
        <end position="1369"/>
    </location>
</feature>